<dbReference type="EMBL" id="MZ501267">
    <property type="protein sequence ID" value="QZA70730.1"/>
    <property type="molecule type" value="Genomic_DNA"/>
</dbReference>
<accession>A0AAE7X0T4</accession>
<organism evidence="1 2">
    <name type="scientific">Erwinia phage AH04</name>
    <dbReference type="NCBI Taxonomy" id="2869569"/>
    <lineage>
        <taxon>Viruses</taxon>
        <taxon>Duplodnaviria</taxon>
        <taxon>Heunggongvirae</taxon>
        <taxon>Uroviricota</taxon>
        <taxon>Caudoviricetes</taxon>
        <taxon>Chimalliviridae</taxon>
        <taxon>Meadowvirus</taxon>
        <taxon>Meadowvirus AH04</taxon>
    </lineage>
</organism>
<name>A0AAE7X0T4_9CAUD</name>
<gene>
    <name evidence="1" type="primary">257</name>
    <name evidence="1" type="ORF">AH04_257</name>
</gene>
<proteinExistence type="predicted"/>
<evidence type="ECO:0000313" key="2">
    <source>
        <dbReference type="Proteomes" id="UP000827517"/>
    </source>
</evidence>
<evidence type="ECO:0000313" key="1">
    <source>
        <dbReference type="EMBL" id="QZA70730.1"/>
    </source>
</evidence>
<dbReference type="GeneID" id="77944135"/>
<dbReference type="RefSeq" id="YP_010668011.1">
    <property type="nucleotide sequence ID" value="NC_070952.1"/>
</dbReference>
<dbReference type="KEGG" id="vg:77944135"/>
<dbReference type="Proteomes" id="UP000827517">
    <property type="component" value="Segment"/>
</dbReference>
<protein>
    <submittedName>
        <fullName evidence="1">Uncharacterized protein</fullName>
    </submittedName>
</protein>
<sequence>MFLDKLLNKIPYFRNRRIAKMKRDLVDIKNNFANGFFNDEFLVSLHNIVNSPLIAFTEDIVYGTMKDITLRTKSSVSAYTLLEKKVFKKTELERSPLISMSMNTGYFNEWYSNEASLLNFIAILKPYLAAQIWLNNNPEFELLEDVDLSEYGEIDVEMYDTLLYRLLLEDLVNIISFYLEIQYE</sequence>
<keyword evidence="2" id="KW-1185">Reference proteome</keyword>
<reference evidence="1" key="1">
    <citation type="submission" date="2021-07" db="EMBL/GenBank/DDBJ databases">
        <authorList>
            <person name="Roth S.J."/>
            <person name="Krukonis G.P."/>
            <person name="Delesalle V.A."/>
        </authorList>
    </citation>
    <scope>NUCLEOTIDE SEQUENCE</scope>
</reference>